<dbReference type="GO" id="GO:0019901">
    <property type="term" value="F:protein kinase binding"/>
    <property type="evidence" value="ECO:0007669"/>
    <property type="project" value="InterPro"/>
</dbReference>
<accession>A0A9W9GQH8</accession>
<organism evidence="2 3">
    <name type="scientific">Penicillium atrosanguineum</name>
    <dbReference type="NCBI Taxonomy" id="1132637"/>
    <lineage>
        <taxon>Eukaryota</taxon>
        <taxon>Fungi</taxon>
        <taxon>Dikarya</taxon>
        <taxon>Ascomycota</taxon>
        <taxon>Pezizomycotina</taxon>
        <taxon>Eurotiomycetes</taxon>
        <taxon>Eurotiomycetidae</taxon>
        <taxon>Eurotiales</taxon>
        <taxon>Aspergillaceae</taxon>
        <taxon>Penicillium</taxon>
    </lineage>
</organism>
<dbReference type="Pfam" id="PF08613">
    <property type="entry name" value="Cyclin"/>
    <property type="match status" value="1"/>
</dbReference>
<feature type="region of interest" description="Disordered" evidence="1">
    <location>
        <begin position="359"/>
        <end position="378"/>
    </location>
</feature>
<feature type="region of interest" description="Disordered" evidence="1">
    <location>
        <begin position="94"/>
        <end position="135"/>
    </location>
</feature>
<dbReference type="Proteomes" id="UP001147746">
    <property type="component" value="Unassembled WGS sequence"/>
</dbReference>
<dbReference type="InterPro" id="IPR013922">
    <property type="entry name" value="Cyclin_PHO80-like"/>
</dbReference>
<gene>
    <name evidence="2" type="ORF">N7476_001179</name>
</gene>
<feature type="compositionally biased region" description="Pro residues" evidence="1">
    <location>
        <begin position="321"/>
        <end position="335"/>
    </location>
</feature>
<dbReference type="EMBL" id="JAPZBO010000001">
    <property type="protein sequence ID" value="KAJ5331396.1"/>
    <property type="molecule type" value="Genomic_DNA"/>
</dbReference>
<comment type="caution">
    <text evidence="2">The sequence shown here is derived from an EMBL/GenBank/DDBJ whole genome shotgun (WGS) entry which is preliminary data.</text>
</comment>
<feature type="compositionally biased region" description="Polar residues" evidence="1">
    <location>
        <begin position="120"/>
        <end position="135"/>
    </location>
</feature>
<dbReference type="GO" id="GO:0000307">
    <property type="term" value="C:cyclin-dependent protein kinase holoenzyme complex"/>
    <property type="evidence" value="ECO:0007669"/>
    <property type="project" value="TreeGrafter"/>
</dbReference>
<dbReference type="AlphaFoldDB" id="A0A9W9GQH8"/>
<protein>
    <submittedName>
        <fullName evidence="2">Uncharacterized protein</fullName>
    </submittedName>
</protein>
<dbReference type="Gene3D" id="1.10.472.10">
    <property type="entry name" value="Cyclin-like"/>
    <property type="match status" value="1"/>
</dbReference>
<sequence>MSLPTLGSQSSSILGTFTPAIDPTTREHRSFKPAFHNGPSWTAPFRDGLPTPPSDMTGLAYNAIPAMPYGVKTHGMPSHIYGLRSHFDSIPSSSVASYSTNPQTHPAPVKEVPATEPVQKKSTSTSGGSQLRIPSSINNSKGNLAEFAAQMTCLFWFEKTSKLQAIEDRLHLVPSLVPEAIPTVGFQKWVATILSTTQVSQNVILLALLFIYRLKKFNSGVKGKKGSEFRLMTVALMLGNKFLDDNTYTNKTWAEVSGIAVQEIHIMEVEFLSNIRYDLFSSEAKWAQWHTKLGLFADYFNRASALPAETDTPLMRVSPPRLQPPSPLSKLPSPPSDALRPQSQPNWYMPAPGLPYPVPSPACQLAAGPRKRSRDDDAELQPMKRAARGIGQHTPAPITVPSTTMNAMPTLPPVLTPTSAPVSQGLSLPPPNLTTSNPISHCLPTPSSSQLSSTAVSQLPVPAPMHPIYNRSSNWGQHISNVPIPASSAGMYNAPSLPELGRHHSPFGVSSGTVSPAVSAYSVHTPQTHLSPSFFLANRNSPYRPVRSVSTLLIPPPSSSLQQQRSVPFDHMHYQPLGKGTCDRKTGLLPYIQPDVWSQGSYQPYYPPSQTFSN</sequence>
<dbReference type="GO" id="GO:0005634">
    <property type="term" value="C:nucleus"/>
    <property type="evidence" value="ECO:0007669"/>
    <property type="project" value="TreeGrafter"/>
</dbReference>
<name>A0A9W9GQH8_9EURO</name>
<reference evidence="2" key="2">
    <citation type="journal article" date="2023" name="IMA Fungus">
        <title>Comparative genomic study of the Penicillium genus elucidates a diverse pangenome and 15 lateral gene transfer events.</title>
        <authorList>
            <person name="Petersen C."/>
            <person name="Sorensen T."/>
            <person name="Nielsen M.R."/>
            <person name="Sondergaard T.E."/>
            <person name="Sorensen J.L."/>
            <person name="Fitzpatrick D.A."/>
            <person name="Frisvad J.C."/>
            <person name="Nielsen K.L."/>
        </authorList>
    </citation>
    <scope>NUCLEOTIDE SEQUENCE</scope>
    <source>
        <strain evidence="2">IBT 21472</strain>
    </source>
</reference>
<evidence type="ECO:0000313" key="3">
    <source>
        <dbReference type="Proteomes" id="UP001147746"/>
    </source>
</evidence>
<proteinExistence type="predicted"/>
<dbReference type="PANTHER" id="PTHR15615:SF118">
    <property type="entry name" value="CYCLIN, HYPOTHETICAL (EUROFUNG)"/>
    <property type="match status" value="1"/>
</dbReference>
<dbReference type="OrthoDB" id="442243at2759"/>
<feature type="region of interest" description="Disordered" evidence="1">
    <location>
        <begin position="311"/>
        <end position="353"/>
    </location>
</feature>
<feature type="compositionally biased region" description="Polar residues" evidence="1">
    <location>
        <begin position="94"/>
        <end position="104"/>
    </location>
</feature>
<reference evidence="2" key="1">
    <citation type="submission" date="2022-12" db="EMBL/GenBank/DDBJ databases">
        <authorList>
            <person name="Petersen C."/>
        </authorList>
    </citation>
    <scope>NUCLEOTIDE SEQUENCE</scope>
    <source>
        <strain evidence="2">IBT 21472</strain>
    </source>
</reference>
<evidence type="ECO:0000313" key="2">
    <source>
        <dbReference type="EMBL" id="KAJ5331396.1"/>
    </source>
</evidence>
<dbReference type="PANTHER" id="PTHR15615">
    <property type="match status" value="1"/>
</dbReference>
<keyword evidence="3" id="KW-1185">Reference proteome</keyword>
<dbReference type="GO" id="GO:0016538">
    <property type="term" value="F:cyclin-dependent protein serine/threonine kinase regulator activity"/>
    <property type="evidence" value="ECO:0007669"/>
    <property type="project" value="TreeGrafter"/>
</dbReference>
<dbReference type="CDD" id="cd20557">
    <property type="entry name" value="CYCLIN_ScPCL1-like"/>
    <property type="match status" value="1"/>
</dbReference>
<evidence type="ECO:0000256" key="1">
    <source>
        <dbReference type="SAM" id="MobiDB-lite"/>
    </source>
</evidence>